<evidence type="ECO:0000256" key="2">
    <source>
        <dbReference type="ARBA" id="ARBA00006524"/>
    </source>
</evidence>
<feature type="region of interest" description="Disordered" evidence="5">
    <location>
        <begin position="123"/>
        <end position="145"/>
    </location>
</feature>
<name>A0AAV1ZPH7_9ARAC</name>
<dbReference type="Pfam" id="PF10273">
    <property type="entry name" value="WGG"/>
    <property type="match status" value="1"/>
</dbReference>
<gene>
    <name evidence="6" type="ORF">LARSCL_LOCUS6959</name>
</gene>
<keyword evidence="7" id="KW-1185">Reference proteome</keyword>
<dbReference type="InterPro" id="IPR019398">
    <property type="entry name" value="Pre-rRNA_process_TSR2"/>
</dbReference>
<comment type="caution">
    <text evidence="6">The sequence shown here is derived from an EMBL/GenBank/DDBJ whole genome shotgun (WGS) entry which is preliminary data.</text>
</comment>
<dbReference type="Proteomes" id="UP001497382">
    <property type="component" value="Unassembled WGS sequence"/>
</dbReference>
<proteinExistence type="inferred from homology"/>
<dbReference type="AlphaFoldDB" id="A0AAV1ZPH7"/>
<evidence type="ECO:0000313" key="6">
    <source>
        <dbReference type="EMBL" id="CAL1273555.1"/>
    </source>
</evidence>
<reference evidence="6 7" key="1">
    <citation type="submission" date="2024-04" db="EMBL/GenBank/DDBJ databases">
        <authorList>
            <person name="Rising A."/>
            <person name="Reimegard J."/>
            <person name="Sonavane S."/>
            <person name="Akerstrom W."/>
            <person name="Nylinder S."/>
            <person name="Hedman E."/>
            <person name="Kallberg Y."/>
        </authorList>
    </citation>
    <scope>NUCLEOTIDE SEQUENCE [LARGE SCALE GENOMIC DNA]</scope>
</reference>
<comment type="similarity">
    <text evidence="2">Belongs to the TSR2 family.</text>
</comment>
<evidence type="ECO:0000256" key="3">
    <source>
        <dbReference type="ARBA" id="ARBA00017551"/>
    </source>
</evidence>
<comment type="function">
    <text evidence="1">May be involved in 20S pre-rRNA processing.</text>
</comment>
<evidence type="ECO:0000256" key="5">
    <source>
        <dbReference type="SAM" id="MobiDB-lite"/>
    </source>
</evidence>
<evidence type="ECO:0000256" key="4">
    <source>
        <dbReference type="ARBA" id="ARBA00022552"/>
    </source>
</evidence>
<feature type="region of interest" description="Disordered" evidence="5">
    <location>
        <begin position="157"/>
        <end position="179"/>
    </location>
</feature>
<accession>A0AAV1ZPH7</accession>
<protein>
    <recommendedName>
        <fullName evidence="3">Pre-rRNA-processing protein TSR2 homolog</fullName>
    </recommendedName>
</protein>
<dbReference type="PANTHER" id="PTHR21250">
    <property type="entry name" value="PRE-RRNA-PROCESSING PROTEIN TSR2 HOMOLOG"/>
    <property type="match status" value="1"/>
</dbReference>
<dbReference type="GO" id="GO:0006364">
    <property type="term" value="P:rRNA processing"/>
    <property type="evidence" value="ECO:0007669"/>
    <property type="project" value="UniProtKB-KW"/>
</dbReference>
<sequence>MEPESIFLSYVRYTFKRWAGFQQAIIEGMGGDYTDEKEIWLGNEVENYFKRYDKVHPDEIEDYLGSMIENEFDTYFEDGSLQQVSKNFCIAYPLSLTNPDAEIFQDMRNKPVIKLSANVKSSQDTSELTEQELNKQDALESTDQELNEQAVCENLEQLTVSENKDDDGWTMVKRKNKNK</sequence>
<evidence type="ECO:0000313" key="7">
    <source>
        <dbReference type="Proteomes" id="UP001497382"/>
    </source>
</evidence>
<evidence type="ECO:0000256" key="1">
    <source>
        <dbReference type="ARBA" id="ARBA00002210"/>
    </source>
</evidence>
<keyword evidence="4" id="KW-0698">rRNA processing</keyword>
<organism evidence="6 7">
    <name type="scientific">Larinioides sclopetarius</name>
    <dbReference type="NCBI Taxonomy" id="280406"/>
    <lineage>
        <taxon>Eukaryota</taxon>
        <taxon>Metazoa</taxon>
        <taxon>Ecdysozoa</taxon>
        <taxon>Arthropoda</taxon>
        <taxon>Chelicerata</taxon>
        <taxon>Arachnida</taxon>
        <taxon>Araneae</taxon>
        <taxon>Araneomorphae</taxon>
        <taxon>Entelegynae</taxon>
        <taxon>Araneoidea</taxon>
        <taxon>Araneidae</taxon>
        <taxon>Larinioides</taxon>
    </lineage>
</organism>
<dbReference type="EMBL" id="CAXIEN010000068">
    <property type="protein sequence ID" value="CAL1273555.1"/>
    <property type="molecule type" value="Genomic_DNA"/>
</dbReference>